<evidence type="ECO:0000313" key="1">
    <source>
        <dbReference type="EMBL" id="MFC4353039.1"/>
    </source>
</evidence>
<evidence type="ECO:0000313" key="2">
    <source>
        <dbReference type="Proteomes" id="UP001595799"/>
    </source>
</evidence>
<dbReference type="Pfam" id="PF04860">
    <property type="entry name" value="Phage_portal"/>
    <property type="match status" value="1"/>
</dbReference>
<organism evidence="1 2">
    <name type="scientific">Fodinicurvata halophila</name>
    <dbReference type="NCBI Taxonomy" id="1419723"/>
    <lineage>
        <taxon>Bacteria</taxon>
        <taxon>Pseudomonadati</taxon>
        <taxon>Pseudomonadota</taxon>
        <taxon>Alphaproteobacteria</taxon>
        <taxon>Rhodospirillales</taxon>
        <taxon>Rhodovibrionaceae</taxon>
        <taxon>Fodinicurvata</taxon>
    </lineage>
</organism>
<dbReference type="InterPro" id="IPR006944">
    <property type="entry name" value="Phage/GTA_portal"/>
</dbReference>
<protein>
    <submittedName>
        <fullName evidence="1">Phage portal protein</fullName>
    </submittedName>
</protein>
<dbReference type="EMBL" id="JBHSCW010000010">
    <property type="protein sequence ID" value="MFC4353039.1"/>
    <property type="molecule type" value="Genomic_DNA"/>
</dbReference>
<dbReference type="RefSeq" id="WP_382423413.1">
    <property type="nucleotide sequence ID" value="NZ_JBHSCW010000010.1"/>
</dbReference>
<keyword evidence="2" id="KW-1185">Reference proteome</keyword>
<gene>
    <name evidence="1" type="ORF">ACFOW6_15935</name>
</gene>
<name>A0ABV8UPL5_9PROT</name>
<proteinExistence type="predicted"/>
<sequence>MLHWLTKRRAAPVAGPRGNGGGFTGLLRQGPELELRPIRGRRQALEAYAGWVAAAAGALAQDVRAAPWDLWQRSGRKRHWRRLDETEIPPLLRRPNALQTWGDLLELTQLHLDLTGEAFWHLVTEQDGRGRARVTGLQILYPQWIEGPVLDRAGLELAGWRLQVPGRAPQTLPARDVIFLRYPHPAEPLRGASPVEALALSHELDQQARAYAGALLRNRATPELVITSAEELTSEQADLIRERWLDRYRDPASGPAVLGRGGQVQQLGGQLKDLAFLELAQLSRDQVFAIYKLPASKVGLTTDANRANAEAADATYKENAVLPRLRRIEEAVNHALLPRLAEEAGPQGNGAGRLWFEFESPLREDREHLLRRAGELLANGAITLDRYRELLGEDPAGARGEAEVSES</sequence>
<comment type="caution">
    <text evidence="1">The sequence shown here is derived from an EMBL/GenBank/DDBJ whole genome shotgun (WGS) entry which is preliminary data.</text>
</comment>
<dbReference type="Proteomes" id="UP001595799">
    <property type="component" value="Unassembled WGS sequence"/>
</dbReference>
<accession>A0ABV8UPL5</accession>
<reference evidence="2" key="1">
    <citation type="journal article" date="2019" name="Int. J. Syst. Evol. Microbiol.">
        <title>The Global Catalogue of Microorganisms (GCM) 10K type strain sequencing project: providing services to taxonomists for standard genome sequencing and annotation.</title>
        <authorList>
            <consortium name="The Broad Institute Genomics Platform"/>
            <consortium name="The Broad Institute Genome Sequencing Center for Infectious Disease"/>
            <person name="Wu L."/>
            <person name="Ma J."/>
        </authorList>
    </citation>
    <scope>NUCLEOTIDE SEQUENCE [LARGE SCALE GENOMIC DNA]</scope>
    <source>
        <strain evidence="2">CECT 8472</strain>
    </source>
</reference>